<protein>
    <submittedName>
        <fullName evidence="1">Uncharacterized protein</fullName>
    </submittedName>
</protein>
<proteinExistence type="predicted"/>
<evidence type="ECO:0000313" key="2">
    <source>
        <dbReference type="Proteomes" id="UP001501274"/>
    </source>
</evidence>
<evidence type="ECO:0000313" key="1">
    <source>
        <dbReference type="EMBL" id="KAL0527180.1"/>
    </source>
</evidence>
<dbReference type="Proteomes" id="UP001501274">
    <property type="component" value="Unassembled WGS sequence"/>
</dbReference>
<name>A0AAW3C142_9TRYP</name>
<gene>
    <name evidence="1" type="ORF">Q4I28_002316</name>
</gene>
<dbReference type="AlphaFoldDB" id="A0AAW3C142"/>
<sequence length="406" mass="45367">MVLVMDARLLDLPEVTQKTAPSSFSQVPHRMPLQHTEWGAVLRQLVELEERAQKRLETVNVEIQYLEAIRGLIISGRRSEPSARRRSVAVLFRRNDGKRDRDEVPFVGYLSECRTQRREAATCSFAPFRQAGLFMSINNPAVRVAPLSLSADEKERQEVEYMLPSYSPIGVVKAKHFPLATAARLLESLTAAGLDERDFALSGTSARRCLSIHTSPEPSDVEALCATVPEELVRALCRDSMGDCGAIASSLYTKLAEQATLRALVLPEMRVHSVKLLRLPPSRQQLLLDTTMWTLRQCCNCCDRDLMENLHVQWCRVLQSTAPASRARTLLKRKAYATAYSQLFQRLSAASSVRQGYLVLVLAVCGDFLDLVEAGKLPFQRPHDHFVFRGTLATPRGGQPSPRPAT</sequence>
<comment type="caution">
    <text evidence="1">The sequence shown here is derived from an EMBL/GenBank/DDBJ whole genome shotgun (WGS) entry which is preliminary data.</text>
</comment>
<organism evidence="1 2">
    <name type="scientific">Leishmania naiffi</name>
    <dbReference type="NCBI Taxonomy" id="5678"/>
    <lineage>
        <taxon>Eukaryota</taxon>
        <taxon>Discoba</taxon>
        <taxon>Euglenozoa</taxon>
        <taxon>Kinetoplastea</taxon>
        <taxon>Metakinetoplastina</taxon>
        <taxon>Trypanosomatida</taxon>
        <taxon>Trypanosomatidae</taxon>
        <taxon>Leishmaniinae</taxon>
        <taxon>Leishmania</taxon>
        <taxon>Leishmania naiffi species complex</taxon>
    </lineage>
</organism>
<keyword evidence="2" id="KW-1185">Reference proteome</keyword>
<dbReference type="EMBL" id="JBAMZN010000017">
    <property type="protein sequence ID" value="KAL0527180.1"/>
    <property type="molecule type" value="Genomic_DNA"/>
</dbReference>
<reference evidence="1 2" key="1">
    <citation type="submission" date="2024-02" db="EMBL/GenBank/DDBJ databases">
        <title>FIRST GENOME SEQUENCES OF Leishmania (Viannia) shawi, Leishmania (Viannia) lindenbergi AND Leishmania (Viannia) utingensis.</title>
        <authorList>
            <person name="Resadore F."/>
            <person name="Custodio M.G.F."/>
            <person name="Boite M.C."/>
            <person name="Cupolillo E."/>
            <person name="Ferreira G.E.M."/>
        </authorList>
    </citation>
    <scope>NUCLEOTIDE SEQUENCE [LARGE SCALE GENOMIC DNA]</scope>
    <source>
        <strain evidence="1 2">MDAS/BR/1979/M5533</strain>
    </source>
</reference>
<accession>A0AAW3C142</accession>